<evidence type="ECO:0000256" key="3">
    <source>
        <dbReference type="ARBA" id="ARBA00022980"/>
    </source>
</evidence>
<evidence type="ECO:0000313" key="8">
    <source>
        <dbReference type="Proteomes" id="UP000887581"/>
    </source>
</evidence>
<evidence type="ECO:0000313" key="9">
    <source>
        <dbReference type="WBParaSite" id="sdigi.contig1158.g10235.t1"/>
    </source>
</evidence>
<feature type="compositionally biased region" description="Polar residues" evidence="7">
    <location>
        <begin position="52"/>
        <end position="66"/>
    </location>
</feature>
<dbReference type="Proteomes" id="UP000887581">
    <property type="component" value="Unplaced"/>
</dbReference>
<reference evidence="9" key="1">
    <citation type="submission" date="2022-11" db="UniProtKB">
        <authorList>
            <consortium name="WormBaseParasite"/>
        </authorList>
    </citation>
    <scope>IDENTIFICATION</scope>
</reference>
<evidence type="ECO:0000256" key="1">
    <source>
        <dbReference type="ARBA" id="ARBA00003362"/>
    </source>
</evidence>
<dbReference type="WBParaSite" id="sdigi.contig1158.g10235.t1">
    <property type="protein sequence ID" value="sdigi.contig1158.g10235.t1"/>
    <property type="gene ID" value="sdigi.contig1158.g10235"/>
</dbReference>
<dbReference type="PANTHER" id="PTHR21141:SF5">
    <property type="entry name" value="LARGE RIBOSOMAL SUBUNIT PROTEIN P2"/>
    <property type="match status" value="1"/>
</dbReference>
<feature type="compositionally biased region" description="Low complexity" evidence="7">
    <location>
        <begin position="73"/>
        <end position="86"/>
    </location>
</feature>
<dbReference type="InterPro" id="IPR044076">
    <property type="entry name" value="Ribosomal_P2"/>
</dbReference>
<dbReference type="GO" id="GO:0022625">
    <property type="term" value="C:cytosolic large ribosomal subunit"/>
    <property type="evidence" value="ECO:0007669"/>
    <property type="project" value="InterPro"/>
</dbReference>
<dbReference type="CDD" id="cd05833">
    <property type="entry name" value="Ribosomal_P2"/>
    <property type="match status" value="1"/>
</dbReference>
<dbReference type="Pfam" id="PF00428">
    <property type="entry name" value="Ribosomal_60s"/>
    <property type="match status" value="1"/>
</dbReference>
<evidence type="ECO:0000256" key="6">
    <source>
        <dbReference type="ARBA" id="ARBA00035443"/>
    </source>
</evidence>
<organism evidence="8 9">
    <name type="scientific">Setaria digitata</name>
    <dbReference type="NCBI Taxonomy" id="48799"/>
    <lineage>
        <taxon>Eukaryota</taxon>
        <taxon>Metazoa</taxon>
        <taxon>Ecdysozoa</taxon>
        <taxon>Nematoda</taxon>
        <taxon>Chromadorea</taxon>
        <taxon>Rhabditida</taxon>
        <taxon>Spirurina</taxon>
        <taxon>Spiruromorpha</taxon>
        <taxon>Filarioidea</taxon>
        <taxon>Setariidae</taxon>
        <taxon>Setaria</taxon>
    </lineage>
</organism>
<dbReference type="AlphaFoldDB" id="A0A915PKB7"/>
<keyword evidence="4" id="KW-0687">Ribonucleoprotein</keyword>
<evidence type="ECO:0000256" key="5">
    <source>
        <dbReference type="ARBA" id="ARBA00035301"/>
    </source>
</evidence>
<keyword evidence="3" id="KW-0689">Ribosomal protein</keyword>
<protein>
    <recommendedName>
        <fullName evidence="5">Large ribosomal subunit protein P2</fullName>
    </recommendedName>
    <alternativeName>
        <fullName evidence="6">60S acidic ribosomal protein P2</fullName>
    </alternativeName>
</protein>
<dbReference type="InterPro" id="IPR038716">
    <property type="entry name" value="P1/P2_N_sf"/>
</dbReference>
<proteinExistence type="inferred from homology"/>
<sequence>MGAKSHHITANDIENILGSVGVDCEHDKAEEVIKKMQGKMLDELISEGSKHLTSVASSSIGSTPSVVASGDTAPSSVGARAVAASSAEKKDEKKEKEEESDEDMGFGLFD</sequence>
<comment type="function">
    <text evidence="1">Plays an important role in the elongation step of protein synthesis.</text>
</comment>
<evidence type="ECO:0000256" key="7">
    <source>
        <dbReference type="SAM" id="MobiDB-lite"/>
    </source>
</evidence>
<evidence type="ECO:0000256" key="2">
    <source>
        <dbReference type="ARBA" id="ARBA00005436"/>
    </source>
</evidence>
<dbReference type="PANTHER" id="PTHR21141">
    <property type="entry name" value="60S ACIDIC RIBOSOMAL PROTEIN FAMILY MEMBER"/>
    <property type="match status" value="1"/>
</dbReference>
<keyword evidence="8" id="KW-1185">Reference proteome</keyword>
<dbReference type="Gene3D" id="1.10.10.1410">
    <property type="match status" value="1"/>
</dbReference>
<name>A0A915PKB7_9BILA</name>
<evidence type="ECO:0000256" key="4">
    <source>
        <dbReference type="ARBA" id="ARBA00023274"/>
    </source>
</evidence>
<feature type="compositionally biased region" description="Basic and acidic residues" evidence="7">
    <location>
        <begin position="87"/>
        <end position="97"/>
    </location>
</feature>
<accession>A0A915PKB7</accession>
<comment type="similarity">
    <text evidence="2">Belongs to the eukaryotic ribosomal protein P1/P2 family.</text>
</comment>
<feature type="region of interest" description="Disordered" evidence="7">
    <location>
        <begin position="52"/>
        <end position="110"/>
    </location>
</feature>
<dbReference type="GO" id="GO:0002182">
    <property type="term" value="P:cytoplasmic translational elongation"/>
    <property type="evidence" value="ECO:0007669"/>
    <property type="project" value="InterPro"/>
</dbReference>
<dbReference type="GO" id="GO:0003735">
    <property type="term" value="F:structural constituent of ribosome"/>
    <property type="evidence" value="ECO:0007669"/>
    <property type="project" value="InterPro"/>
</dbReference>